<comment type="cofactor">
    <cofactor evidence="8 10">
        <name>Zn(2+)</name>
        <dbReference type="ChEBI" id="CHEBI:29105"/>
    </cofactor>
    <text evidence="8 10">Binds 1 zinc ion per subunit.</text>
</comment>
<dbReference type="PANTHER" id="PTHR12589">
    <property type="entry name" value="PYRUVOYL TETRAHYDROBIOPTERIN SYNTHASE"/>
    <property type="match status" value="1"/>
</dbReference>
<evidence type="ECO:0000256" key="6">
    <source>
        <dbReference type="ARBA" id="ARBA00023239"/>
    </source>
</evidence>
<evidence type="ECO:0000256" key="3">
    <source>
        <dbReference type="ARBA" id="ARBA00018141"/>
    </source>
</evidence>
<dbReference type="PANTHER" id="PTHR12589:SF7">
    <property type="entry name" value="6-PYRUVOYL TETRAHYDROBIOPTERIN SYNTHASE"/>
    <property type="match status" value="1"/>
</dbReference>
<protein>
    <recommendedName>
        <fullName evidence="3 8">6-carboxy-5,6,7,8-tetrahydropterin synthase</fullName>
        <ecNumber evidence="8">4.-.-.-</ecNumber>
    </recommendedName>
</protein>
<keyword evidence="8" id="KW-0671">Queuosine biosynthesis</keyword>
<feature type="binding site" evidence="10">
    <location>
        <position position="41"/>
    </location>
    <ligand>
        <name>Zn(2+)</name>
        <dbReference type="ChEBI" id="CHEBI:29105"/>
    </ligand>
</feature>
<comment type="similarity">
    <text evidence="2 8">Belongs to the PTPS family. QueD subfamily.</text>
</comment>
<keyword evidence="6 8" id="KW-0456">Lyase</keyword>
<gene>
    <name evidence="11" type="primary">queD</name>
    <name evidence="11" type="ORF">K8V56_03000</name>
</gene>
<accession>A0A921KCC1</accession>
<name>A0A921KCC1_SPOPS</name>
<reference evidence="11" key="1">
    <citation type="journal article" date="2021" name="PeerJ">
        <title>Extensive microbial diversity within the chicken gut microbiome revealed by metagenomics and culture.</title>
        <authorList>
            <person name="Gilroy R."/>
            <person name="Ravi A."/>
            <person name="Getino M."/>
            <person name="Pursley I."/>
            <person name="Horton D.L."/>
            <person name="Alikhan N.F."/>
            <person name="Baker D."/>
            <person name="Gharbi K."/>
            <person name="Hall N."/>
            <person name="Watson M."/>
            <person name="Adriaenssens E.M."/>
            <person name="Foster-Nyarko E."/>
            <person name="Jarju S."/>
            <person name="Secka A."/>
            <person name="Antonio M."/>
            <person name="Oren A."/>
            <person name="Chaudhuri R.R."/>
            <person name="La Ragione R."/>
            <person name="Hildebrand F."/>
            <person name="Pallen M.J."/>
        </authorList>
    </citation>
    <scope>NUCLEOTIDE SEQUENCE</scope>
    <source>
        <strain evidence="11">CHK171-7178</strain>
    </source>
</reference>
<evidence type="ECO:0000256" key="2">
    <source>
        <dbReference type="ARBA" id="ARBA00008900"/>
    </source>
</evidence>
<evidence type="ECO:0000256" key="7">
    <source>
        <dbReference type="ARBA" id="ARBA00048807"/>
    </source>
</evidence>
<dbReference type="GO" id="GO:0046872">
    <property type="term" value="F:metal ion binding"/>
    <property type="evidence" value="ECO:0007669"/>
    <property type="project" value="UniProtKB-KW"/>
</dbReference>
<feature type="active site" description="Charge relay system" evidence="9">
    <location>
        <position position="78"/>
    </location>
</feature>
<evidence type="ECO:0000313" key="11">
    <source>
        <dbReference type="EMBL" id="HJF30733.1"/>
    </source>
</evidence>
<dbReference type="EC" id="4.-.-.-" evidence="8"/>
<keyword evidence="5 8" id="KW-0862">Zinc</keyword>
<comment type="pathway">
    <text evidence="1 8">Purine metabolism; 7-cyano-7-deazaguanine biosynthesis.</text>
</comment>
<comment type="catalytic activity">
    <reaction evidence="7 8">
        <text>7,8-dihydroneopterin 3'-triphosphate + H2O = 6-carboxy-5,6,7,8-tetrahydropterin + triphosphate + acetaldehyde + 2 H(+)</text>
        <dbReference type="Rhea" id="RHEA:27966"/>
        <dbReference type="ChEBI" id="CHEBI:15343"/>
        <dbReference type="ChEBI" id="CHEBI:15377"/>
        <dbReference type="ChEBI" id="CHEBI:15378"/>
        <dbReference type="ChEBI" id="CHEBI:18036"/>
        <dbReference type="ChEBI" id="CHEBI:58462"/>
        <dbReference type="ChEBI" id="CHEBI:61032"/>
        <dbReference type="EC" id="4.1.2.50"/>
    </reaction>
</comment>
<evidence type="ECO:0000256" key="10">
    <source>
        <dbReference type="PIRSR" id="PIRSR006113-2"/>
    </source>
</evidence>
<proteinExistence type="inferred from homology"/>
<evidence type="ECO:0000256" key="4">
    <source>
        <dbReference type="ARBA" id="ARBA00022723"/>
    </source>
</evidence>
<dbReference type="InterPro" id="IPR007115">
    <property type="entry name" value="6-PTP_synth/QueD"/>
</dbReference>
<sequence>MMQQFYPQVQHSYRFELNKDMHFSAAHFIPSEDAGKCQVMHGHTYFLNITIGGNELNSIGFLIDFKELKNLIHDKYDHSVLNDHPEFKNSFPTTELLAEQISNSIQEVLQTTSNKPVCLQVIVRETPTSFVIYRPEREVNV</sequence>
<dbReference type="GO" id="GO:0070497">
    <property type="term" value="F:6-carboxytetrahydropterin synthase activity"/>
    <property type="evidence" value="ECO:0007669"/>
    <property type="project" value="UniProtKB-EC"/>
</dbReference>
<reference evidence="11" key="2">
    <citation type="submission" date="2021-09" db="EMBL/GenBank/DDBJ databases">
        <authorList>
            <person name="Gilroy R."/>
        </authorList>
    </citation>
    <scope>NUCLEOTIDE SEQUENCE</scope>
    <source>
        <strain evidence="11">CHK171-7178</strain>
    </source>
</reference>
<comment type="caution">
    <text evidence="11">The sequence shown here is derived from an EMBL/GenBank/DDBJ whole genome shotgun (WGS) entry which is preliminary data.</text>
</comment>
<evidence type="ECO:0000256" key="5">
    <source>
        <dbReference type="ARBA" id="ARBA00022833"/>
    </source>
</evidence>
<dbReference type="Proteomes" id="UP000698173">
    <property type="component" value="Unassembled WGS sequence"/>
</dbReference>
<dbReference type="SUPFAM" id="SSF55620">
    <property type="entry name" value="Tetrahydrobiopterin biosynthesis enzymes-like"/>
    <property type="match status" value="1"/>
</dbReference>
<feature type="binding site" evidence="10">
    <location>
        <position position="43"/>
    </location>
    <ligand>
        <name>Zn(2+)</name>
        <dbReference type="ChEBI" id="CHEBI:29105"/>
    </ligand>
</feature>
<dbReference type="PIRSF" id="PIRSF006113">
    <property type="entry name" value="PTP_synth"/>
    <property type="match status" value="1"/>
</dbReference>
<dbReference type="InterPro" id="IPR038418">
    <property type="entry name" value="6-PTP_synth/QueD_sf"/>
</dbReference>
<keyword evidence="4 8" id="KW-0479">Metal-binding</keyword>
<evidence type="ECO:0000256" key="9">
    <source>
        <dbReference type="PIRSR" id="PIRSR006113-1"/>
    </source>
</evidence>
<dbReference type="NCBIfam" id="TIGR03367">
    <property type="entry name" value="queuosine_QueD"/>
    <property type="match status" value="1"/>
</dbReference>
<evidence type="ECO:0000313" key="12">
    <source>
        <dbReference type="Proteomes" id="UP000698173"/>
    </source>
</evidence>
<feature type="active site" description="Charge relay system" evidence="9">
    <location>
        <position position="125"/>
    </location>
</feature>
<evidence type="ECO:0000256" key="1">
    <source>
        <dbReference type="ARBA" id="ARBA00005061"/>
    </source>
</evidence>
<dbReference type="AlphaFoldDB" id="A0A921KCC1"/>
<evidence type="ECO:0000256" key="8">
    <source>
        <dbReference type="PIRNR" id="PIRNR006113"/>
    </source>
</evidence>
<organism evidence="11 12">
    <name type="scientific">Sporosarcina psychrophila</name>
    <name type="common">Bacillus psychrophilus</name>
    <dbReference type="NCBI Taxonomy" id="1476"/>
    <lineage>
        <taxon>Bacteria</taxon>
        <taxon>Bacillati</taxon>
        <taxon>Bacillota</taxon>
        <taxon>Bacilli</taxon>
        <taxon>Bacillales</taxon>
        <taxon>Caryophanaceae</taxon>
        <taxon>Sporosarcina</taxon>
    </lineage>
</organism>
<dbReference type="Pfam" id="PF01242">
    <property type="entry name" value="PTPS"/>
    <property type="match status" value="1"/>
</dbReference>
<dbReference type="GO" id="GO:0008616">
    <property type="term" value="P:tRNA queuosine(34) biosynthetic process"/>
    <property type="evidence" value="ECO:0007669"/>
    <property type="project" value="UniProtKB-KW"/>
</dbReference>
<dbReference type="EMBL" id="DYWT01000050">
    <property type="protein sequence ID" value="HJF30733.1"/>
    <property type="molecule type" value="Genomic_DNA"/>
</dbReference>
<feature type="active site" description="Proton acceptor" evidence="9">
    <location>
        <position position="37"/>
    </location>
</feature>
<dbReference type="Gene3D" id="3.30.479.10">
    <property type="entry name" value="6-pyruvoyl tetrahydropterin synthase/QueD"/>
    <property type="match status" value="1"/>
</dbReference>
<feature type="binding site" evidence="10">
    <location>
        <position position="27"/>
    </location>
    <ligand>
        <name>Zn(2+)</name>
        <dbReference type="ChEBI" id="CHEBI:29105"/>
    </ligand>
</feature>